<proteinExistence type="predicted"/>
<dbReference type="Proteomes" id="UP000479190">
    <property type="component" value="Unassembled WGS sequence"/>
</dbReference>
<evidence type="ECO:0000313" key="3">
    <source>
        <dbReference type="Proteomes" id="UP000479190"/>
    </source>
</evidence>
<dbReference type="AlphaFoldDB" id="A0A6H5IIN5"/>
<organism evidence="2 3">
    <name type="scientific">Trichogramma brassicae</name>
    <dbReference type="NCBI Taxonomy" id="86971"/>
    <lineage>
        <taxon>Eukaryota</taxon>
        <taxon>Metazoa</taxon>
        <taxon>Ecdysozoa</taxon>
        <taxon>Arthropoda</taxon>
        <taxon>Hexapoda</taxon>
        <taxon>Insecta</taxon>
        <taxon>Pterygota</taxon>
        <taxon>Neoptera</taxon>
        <taxon>Endopterygota</taxon>
        <taxon>Hymenoptera</taxon>
        <taxon>Apocrita</taxon>
        <taxon>Proctotrupomorpha</taxon>
        <taxon>Chalcidoidea</taxon>
        <taxon>Trichogrammatidae</taxon>
        <taxon>Trichogramma</taxon>
    </lineage>
</organism>
<gene>
    <name evidence="2" type="ORF">TBRA_LOCUS9203</name>
</gene>
<accession>A0A6H5IIN5</accession>
<name>A0A6H5IIN5_9HYME</name>
<evidence type="ECO:0000313" key="2">
    <source>
        <dbReference type="EMBL" id="CAB0037373.1"/>
    </source>
</evidence>
<dbReference type="EMBL" id="CADCXV010000851">
    <property type="protein sequence ID" value="CAB0037373.1"/>
    <property type="molecule type" value="Genomic_DNA"/>
</dbReference>
<sequence>MSRRSPPLDEVFQRVIHYLGVPALAKYIAELEKEVTRAQAAYSQEREKRLHAQQSLAHTQRALQETLQQLNDLRGKKERERLARERARTAAEKIKERKLRRRFLKYFGTEEPTSTVGLTPRYQEVKSPCDSLPHGTF</sequence>
<keyword evidence="3" id="KW-1185">Reference proteome</keyword>
<keyword evidence="1" id="KW-0175">Coiled coil</keyword>
<evidence type="ECO:0000256" key="1">
    <source>
        <dbReference type="SAM" id="Coils"/>
    </source>
</evidence>
<reference evidence="2 3" key="1">
    <citation type="submission" date="2020-02" db="EMBL/GenBank/DDBJ databases">
        <authorList>
            <person name="Ferguson B K."/>
        </authorList>
    </citation>
    <scope>NUCLEOTIDE SEQUENCE [LARGE SCALE GENOMIC DNA]</scope>
</reference>
<feature type="coiled-coil region" evidence="1">
    <location>
        <begin position="28"/>
        <end position="97"/>
    </location>
</feature>
<protein>
    <submittedName>
        <fullName evidence="2">Uncharacterized protein</fullName>
    </submittedName>
</protein>